<dbReference type="InterPro" id="IPR034660">
    <property type="entry name" value="DinB/YfiT-like"/>
</dbReference>
<dbReference type="Proteomes" id="UP000199017">
    <property type="component" value="Unassembled WGS sequence"/>
</dbReference>
<name>A0A1G8RJC2_9BACI</name>
<feature type="domain" description="DinB-like" evidence="1">
    <location>
        <begin position="12"/>
        <end position="125"/>
    </location>
</feature>
<protein>
    <submittedName>
        <fullName evidence="2">DinB superfamily protein</fullName>
    </submittedName>
</protein>
<dbReference type="AlphaFoldDB" id="A0A1G8RJC2"/>
<sequence>MNFNLNEAIEILERTPKTLESFLSGLSDDWLKCNEGEGTWNPSQVVDHLIECEKNNWIPRLKTIVEEGENKAFPPFDRDAHINNPSQTSISQKLNELKYLRAQNIEIVMGLIKSNAQFELTGKHPAFGK</sequence>
<organism evidence="2 3">
    <name type="scientific">Alteribacillus bidgolensis</name>
    <dbReference type="NCBI Taxonomy" id="930129"/>
    <lineage>
        <taxon>Bacteria</taxon>
        <taxon>Bacillati</taxon>
        <taxon>Bacillota</taxon>
        <taxon>Bacilli</taxon>
        <taxon>Bacillales</taxon>
        <taxon>Bacillaceae</taxon>
        <taxon>Alteribacillus</taxon>
    </lineage>
</organism>
<keyword evidence="3" id="KW-1185">Reference proteome</keyword>
<dbReference type="Gene3D" id="1.20.120.450">
    <property type="entry name" value="dinb family like domain"/>
    <property type="match status" value="1"/>
</dbReference>
<dbReference type="EMBL" id="FNDU01000028">
    <property type="protein sequence ID" value="SDJ17039.1"/>
    <property type="molecule type" value="Genomic_DNA"/>
</dbReference>
<dbReference type="Pfam" id="PF12867">
    <property type="entry name" value="DinB_2"/>
    <property type="match status" value="1"/>
</dbReference>
<proteinExistence type="predicted"/>
<accession>A0A1G8RJC2</accession>
<dbReference type="STRING" id="930129.SAMN05216352_12813"/>
<evidence type="ECO:0000313" key="2">
    <source>
        <dbReference type="EMBL" id="SDJ17039.1"/>
    </source>
</evidence>
<dbReference type="InterPro" id="IPR024775">
    <property type="entry name" value="DinB-like"/>
</dbReference>
<reference evidence="2 3" key="1">
    <citation type="submission" date="2016-10" db="EMBL/GenBank/DDBJ databases">
        <authorList>
            <person name="de Groot N.N."/>
        </authorList>
    </citation>
    <scope>NUCLEOTIDE SEQUENCE [LARGE SCALE GENOMIC DNA]</scope>
    <source>
        <strain evidence="3">P4B,CCM 7963,CECT 7998,DSM 25260,IBRC-M 10614,KCTC 13821</strain>
    </source>
</reference>
<evidence type="ECO:0000313" key="3">
    <source>
        <dbReference type="Proteomes" id="UP000199017"/>
    </source>
</evidence>
<dbReference type="SUPFAM" id="SSF109854">
    <property type="entry name" value="DinB/YfiT-like putative metalloenzymes"/>
    <property type="match status" value="1"/>
</dbReference>
<evidence type="ECO:0000259" key="1">
    <source>
        <dbReference type="Pfam" id="PF12867"/>
    </source>
</evidence>
<gene>
    <name evidence="2" type="ORF">SAMN05216352_12813</name>
</gene>